<dbReference type="EMBL" id="JAYWVC010000205">
    <property type="protein sequence ID" value="MED7827123.1"/>
    <property type="molecule type" value="Genomic_DNA"/>
</dbReference>
<dbReference type="RefSeq" id="WP_329511510.1">
    <property type="nucleotide sequence ID" value="NZ_BAAAYZ010000029.1"/>
</dbReference>
<organism evidence="1 2">
    <name type="scientific">Streptomyces chiangmaiensis</name>
    <dbReference type="NCBI Taxonomy" id="766497"/>
    <lineage>
        <taxon>Bacteria</taxon>
        <taxon>Bacillati</taxon>
        <taxon>Actinomycetota</taxon>
        <taxon>Actinomycetes</taxon>
        <taxon>Kitasatosporales</taxon>
        <taxon>Streptomycetaceae</taxon>
        <taxon>Streptomyces</taxon>
    </lineage>
</organism>
<accession>A0ABU7FTG1</accession>
<proteinExistence type="predicted"/>
<keyword evidence="2" id="KW-1185">Reference proteome</keyword>
<evidence type="ECO:0000313" key="1">
    <source>
        <dbReference type="EMBL" id="MED7827123.1"/>
    </source>
</evidence>
<protein>
    <submittedName>
        <fullName evidence="1">Uncharacterized protein</fullName>
    </submittedName>
</protein>
<gene>
    <name evidence="1" type="ORF">VXC91_35705</name>
</gene>
<name>A0ABU7FTG1_9ACTN</name>
<sequence>MAAGLRGEPGPFAVVEMALIADQHQLLLAFGGLFLTASAGSCP</sequence>
<evidence type="ECO:0000313" key="2">
    <source>
        <dbReference type="Proteomes" id="UP001333996"/>
    </source>
</evidence>
<reference evidence="1" key="1">
    <citation type="submission" date="2024-01" db="EMBL/GenBank/DDBJ databases">
        <title>First draft genome sequence data of TA4-1, the type strain of Gram-positive actinobacterium Streptomyces chiangmaiensis.</title>
        <authorList>
            <person name="Yasawong M."/>
            <person name="Nantapong N."/>
        </authorList>
    </citation>
    <scope>NUCLEOTIDE SEQUENCE</scope>
    <source>
        <strain evidence="1">TA4-1</strain>
    </source>
</reference>
<comment type="caution">
    <text evidence="1">The sequence shown here is derived from an EMBL/GenBank/DDBJ whole genome shotgun (WGS) entry which is preliminary data.</text>
</comment>
<dbReference type="Proteomes" id="UP001333996">
    <property type="component" value="Unassembled WGS sequence"/>
</dbReference>